<feature type="region of interest" description="Disordered" evidence="1">
    <location>
        <begin position="298"/>
        <end position="352"/>
    </location>
</feature>
<name>A0A5C6A4D6_9BACT</name>
<feature type="compositionally biased region" description="Low complexity" evidence="1">
    <location>
        <begin position="333"/>
        <end position="342"/>
    </location>
</feature>
<feature type="signal peptide" evidence="2">
    <location>
        <begin position="1"/>
        <end position="28"/>
    </location>
</feature>
<organism evidence="3 4">
    <name type="scientific">Stieleria varia</name>
    <dbReference type="NCBI Taxonomy" id="2528005"/>
    <lineage>
        <taxon>Bacteria</taxon>
        <taxon>Pseudomonadati</taxon>
        <taxon>Planctomycetota</taxon>
        <taxon>Planctomycetia</taxon>
        <taxon>Pirellulales</taxon>
        <taxon>Pirellulaceae</taxon>
        <taxon>Stieleria</taxon>
    </lineage>
</organism>
<comment type="caution">
    <text evidence="3">The sequence shown here is derived from an EMBL/GenBank/DDBJ whole genome shotgun (WGS) entry which is preliminary data.</text>
</comment>
<accession>A0A5C6A4D6</accession>
<dbReference type="EMBL" id="SJPN01000008">
    <property type="protein sequence ID" value="TWT93971.1"/>
    <property type="molecule type" value="Genomic_DNA"/>
</dbReference>
<evidence type="ECO:0000313" key="3">
    <source>
        <dbReference type="EMBL" id="TWT93971.1"/>
    </source>
</evidence>
<feature type="compositionally biased region" description="Pro residues" evidence="1">
    <location>
        <begin position="343"/>
        <end position="352"/>
    </location>
</feature>
<keyword evidence="4" id="KW-1185">Reference proteome</keyword>
<evidence type="ECO:0000256" key="1">
    <source>
        <dbReference type="SAM" id="MobiDB-lite"/>
    </source>
</evidence>
<dbReference type="Proteomes" id="UP000320176">
    <property type="component" value="Unassembled WGS sequence"/>
</dbReference>
<gene>
    <name evidence="3" type="ORF">Pla52n_58000</name>
</gene>
<dbReference type="AlphaFoldDB" id="A0A5C6A4D6"/>
<evidence type="ECO:0000256" key="2">
    <source>
        <dbReference type="SAM" id="SignalP"/>
    </source>
</evidence>
<proteinExistence type="predicted"/>
<sequence length="352" mass="37053" precursor="true">MKVKNVNRLLAISPVLALICCLSGTAAAQHYYGAGGHSYSNGYRGAVSNGYYGGYSRGYHPGSYGSGLLYSGSRYSGSLYAGSLYSGGVYVAPVLPPPASVRIRTPFFSMDTGPGYSRYGVGSSAIYGFGSPLGYSAGSYGLYAPAYPSTAPLYDPLYPSYVPSDLYGTDAYGYDPSVAPRDDLYQPGIDGGIPEVSVGRPAFTPSSQPAGAVNLLALRMSADVLRQNLERRRDDADIWLDYLSPDRVIAAIDAGQPDAGIAELADHYEGVAGNTQLRWLLSTPGFEATRRGLRQWVSQSAATGEPRDTGAGEGSILGPESGTATRPAETRPAETLPTETLPTPVPEVLPAE</sequence>
<feature type="chain" id="PRO_5022781627" evidence="2">
    <location>
        <begin position="29"/>
        <end position="352"/>
    </location>
</feature>
<evidence type="ECO:0000313" key="4">
    <source>
        <dbReference type="Proteomes" id="UP000320176"/>
    </source>
</evidence>
<reference evidence="3 4" key="1">
    <citation type="submission" date="2019-02" db="EMBL/GenBank/DDBJ databases">
        <title>Deep-cultivation of Planctomycetes and their phenomic and genomic characterization uncovers novel biology.</title>
        <authorList>
            <person name="Wiegand S."/>
            <person name="Jogler M."/>
            <person name="Boedeker C."/>
            <person name="Pinto D."/>
            <person name="Vollmers J."/>
            <person name="Rivas-Marin E."/>
            <person name="Kohn T."/>
            <person name="Peeters S.H."/>
            <person name="Heuer A."/>
            <person name="Rast P."/>
            <person name="Oberbeckmann S."/>
            <person name="Bunk B."/>
            <person name="Jeske O."/>
            <person name="Meyerdierks A."/>
            <person name="Storesund J.E."/>
            <person name="Kallscheuer N."/>
            <person name="Luecker S."/>
            <person name="Lage O.M."/>
            <person name="Pohl T."/>
            <person name="Merkel B.J."/>
            <person name="Hornburger P."/>
            <person name="Mueller R.-W."/>
            <person name="Bruemmer F."/>
            <person name="Labrenz M."/>
            <person name="Spormann A.M."/>
            <person name="Op Den Camp H."/>
            <person name="Overmann J."/>
            <person name="Amann R."/>
            <person name="Jetten M.S.M."/>
            <person name="Mascher T."/>
            <person name="Medema M.H."/>
            <person name="Devos D.P."/>
            <person name="Kaster A.-K."/>
            <person name="Ovreas L."/>
            <person name="Rohde M."/>
            <person name="Galperin M.Y."/>
            <person name="Jogler C."/>
        </authorList>
    </citation>
    <scope>NUCLEOTIDE SEQUENCE [LARGE SCALE GENOMIC DNA]</scope>
    <source>
        <strain evidence="3 4">Pla52n</strain>
    </source>
</reference>
<protein>
    <submittedName>
        <fullName evidence="3">Uncharacterized protein</fullName>
    </submittedName>
</protein>
<keyword evidence="2" id="KW-0732">Signal</keyword>